<sequence>EKWRPLYEHNWASKKIYQDQSIKYAKKQKKNNLKVSKWIAQYAKNEFNNKSKFNGSSKRRATHFREFLIATIREAKKLRPNALWGYYGMPFCNYNAGKKGIIGCGKDFEEFNNKLISLYQESKALYPSVYFPIKGETYKPNNMTGCLYITFVLKETKRCVERLKKNVPIYTFTGFEYFQVKPPYPYYSLVN</sequence>
<dbReference type="SUPFAM" id="SSF51445">
    <property type="entry name" value="(Trans)glycosidases"/>
    <property type="match status" value="1"/>
</dbReference>
<proteinExistence type="inferred from homology"/>
<dbReference type="InterPro" id="IPR017853">
    <property type="entry name" value="GH"/>
</dbReference>
<dbReference type="AlphaFoldDB" id="A0A0R3RP43"/>
<evidence type="ECO:0000313" key="4">
    <source>
        <dbReference type="Proteomes" id="UP000050640"/>
    </source>
</evidence>
<dbReference type="GO" id="GO:0004415">
    <property type="term" value="F:hyalurononglucosaminidase activity"/>
    <property type="evidence" value="ECO:0007669"/>
    <property type="project" value="UniProtKB-UniRule"/>
</dbReference>
<dbReference type="InterPro" id="IPR013785">
    <property type="entry name" value="Aldolase_TIM"/>
</dbReference>
<keyword evidence="3" id="KW-0378">Hydrolase</keyword>
<dbReference type="EC" id="3.2.1.35" evidence="3"/>
<name>A0A0R3RP43_9BILA</name>
<accession>A0A0R3RP43</accession>
<evidence type="ECO:0000256" key="2">
    <source>
        <dbReference type="ARBA" id="ARBA00023157"/>
    </source>
</evidence>
<keyword evidence="4" id="KW-1185">Reference proteome</keyword>
<dbReference type="InterPro" id="IPR018155">
    <property type="entry name" value="Hyaluronidase"/>
</dbReference>
<dbReference type="GO" id="GO:0030214">
    <property type="term" value="P:hyaluronan catabolic process"/>
    <property type="evidence" value="ECO:0007669"/>
    <property type="project" value="TreeGrafter"/>
</dbReference>
<dbReference type="Pfam" id="PF01630">
    <property type="entry name" value="Glyco_hydro_56"/>
    <property type="match status" value="1"/>
</dbReference>
<comment type="similarity">
    <text evidence="1 3">Belongs to the glycosyl hydrolase 56 family.</text>
</comment>
<dbReference type="WBParaSite" id="EEL_0000325501-mRNA-1">
    <property type="protein sequence ID" value="EEL_0000325501-mRNA-1"/>
    <property type="gene ID" value="EEL_0000325501"/>
</dbReference>
<evidence type="ECO:0000256" key="3">
    <source>
        <dbReference type="RuleBase" id="RU610713"/>
    </source>
</evidence>
<evidence type="ECO:0000256" key="1">
    <source>
        <dbReference type="ARBA" id="ARBA00008871"/>
    </source>
</evidence>
<reference evidence="5" key="1">
    <citation type="submission" date="2017-02" db="UniProtKB">
        <authorList>
            <consortium name="WormBaseParasite"/>
        </authorList>
    </citation>
    <scope>IDENTIFICATION</scope>
</reference>
<dbReference type="GO" id="GO:0005975">
    <property type="term" value="P:carbohydrate metabolic process"/>
    <property type="evidence" value="ECO:0007669"/>
    <property type="project" value="InterPro"/>
</dbReference>
<dbReference type="PANTHER" id="PTHR11769:SF35">
    <property type="entry name" value="HYALURONIDASE"/>
    <property type="match status" value="1"/>
</dbReference>
<evidence type="ECO:0000313" key="5">
    <source>
        <dbReference type="WBParaSite" id="EEL_0000325501-mRNA-1"/>
    </source>
</evidence>
<dbReference type="Proteomes" id="UP000050640">
    <property type="component" value="Unplaced"/>
</dbReference>
<dbReference type="Gene3D" id="3.20.20.70">
    <property type="entry name" value="Aldolase class I"/>
    <property type="match status" value="1"/>
</dbReference>
<dbReference type="STRING" id="1147741.A0A0R3RP43"/>
<keyword evidence="3" id="KW-0326">Glycosidase</keyword>
<organism evidence="4 5">
    <name type="scientific">Elaeophora elaphi</name>
    <dbReference type="NCBI Taxonomy" id="1147741"/>
    <lineage>
        <taxon>Eukaryota</taxon>
        <taxon>Metazoa</taxon>
        <taxon>Ecdysozoa</taxon>
        <taxon>Nematoda</taxon>
        <taxon>Chromadorea</taxon>
        <taxon>Rhabditida</taxon>
        <taxon>Spirurina</taxon>
        <taxon>Spiruromorpha</taxon>
        <taxon>Filarioidea</taxon>
        <taxon>Onchocercidae</taxon>
        <taxon>Elaeophora</taxon>
    </lineage>
</organism>
<dbReference type="PANTHER" id="PTHR11769">
    <property type="entry name" value="HYALURONIDASE"/>
    <property type="match status" value="1"/>
</dbReference>
<protein>
    <recommendedName>
        <fullName evidence="3">Hyaluronidase</fullName>
        <ecNumber evidence="3">3.2.1.35</ecNumber>
    </recommendedName>
</protein>
<comment type="catalytic activity">
    <reaction evidence="3">
        <text>Random hydrolysis of (1-&gt;4)-linkages between N-acetyl-beta-D-glucosamine and D-glucuronate residues in hyaluronate.</text>
        <dbReference type="EC" id="3.2.1.35"/>
    </reaction>
</comment>
<dbReference type="PRINTS" id="PR00846">
    <property type="entry name" value="GLHYDRLASE56"/>
</dbReference>
<keyword evidence="2" id="KW-1015">Disulfide bond</keyword>